<keyword evidence="3" id="KW-1185">Reference proteome</keyword>
<feature type="compositionally biased region" description="Basic and acidic residues" evidence="1">
    <location>
        <begin position="435"/>
        <end position="452"/>
    </location>
</feature>
<feature type="region of interest" description="Disordered" evidence="1">
    <location>
        <begin position="56"/>
        <end position="158"/>
    </location>
</feature>
<protein>
    <submittedName>
        <fullName evidence="2">Uncharacterized protein</fullName>
    </submittedName>
</protein>
<feature type="compositionally biased region" description="Basic and acidic residues" evidence="1">
    <location>
        <begin position="119"/>
        <end position="130"/>
    </location>
</feature>
<gene>
    <name evidence="2" type="ORF">RUM44_002443</name>
</gene>
<reference evidence="2 3" key="1">
    <citation type="submission" date="2023-09" db="EMBL/GenBank/DDBJ databases">
        <title>Genomes of two closely related lineages of the louse Polyplax serrata with different host specificities.</title>
        <authorList>
            <person name="Martinu J."/>
            <person name="Tarabai H."/>
            <person name="Stefka J."/>
            <person name="Hypsa V."/>
        </authorList>
    </citation>
    <scope>NUCLEOTIDE SEQUENCE [LARGE SCALE GENOMIC DNA]</scope>
    <source>
        <strain evidence="2">98ZLc_SE</strain>
    </source>
</reference>
<dbReference type="EMBL" id="JAWJWF010000050">
    <property type="protein sequence ID" value="KAK6618001.1"/>
    <property type="molecule type" value="Genomic_DNA"/>
</dbReference>
<evidence type="ECO:0000313" key="2">
    <source>
        <dbReference type="EMBL" id="KAK6618001.1"/>
    </source>
</evidence>
<dbReference type="Proteomes" id="UP001359485">
    <property type="component" value="Unassembled WGS sequence"/>
</dbReference>
<evidence type="ECO:0000313" key="3">
    <source>
        <dbReference type="Proteomes" id="UP001359485"/>
    </source>
</evidence>
<feature type="region of interest" description="Disordered" evidence="1">
    <location>
        <begin position="431"/>
        <end position="484"/>
    </location>
</feature>
<name>A0ABR1AF91_POLSC</name>
<sequence length="513" mass="57765">MFENFTSFLCRPTSLGAFHTFFDFAPVKTLGFSQRSLMGAFRIIRTIGTAETNGRFETDISWPTGKGKRQGQNGSGTNMDLLAKVPEEPNPLGLLPTASSGGRTREPGKLTGEGPGSCEVKRSKTFHREGLGTVTEDDDDDNSNNSGGGGDDDDDHQNSVTMAKNERLEPFHGPNKQIYLGFASIKKGSRCFCGRQEDFQLPALTRLAEKTVTPTHPSVHLSNYLNRGPVRQGNLIGKENPKEYQLTKDEYEFTKEYLNKDFRKYDHLNSLEDIYERGDYERGKKDLDLPKFSKADVERLRKSLFNESKNELYAGETRDVNVKSSYKKSSSSSSEREYKVQKPDYIIKNSEFLQKSNELLSKITKERSGYKKSESNRDIDIRLVSDYRKALKDSSSGNGDVGFGSRSRDELNVHNFQELQNFGSIRLRTGSLSRGYDDKEPDRLKSELDKKQGHQQQQQQQQHSQNEKKYSTSEDEGPGNAEGISASAKGFAYLLAGYSKQELATRRCTPTKK</sequence>
<feature type="compositionally biased region" description="Low complexity" evidence="1">
    <location>
        <begin position="454"/>
        <end position="464"/>
    </location>
</feature>
<proteinExistence type="predicted"/>
<evidence type="ECO:0000256" key="1">
    <source>
        <dbReference type="SAM" id="MobiDB-lite"/>
    </source>
</evidence>
<organism evidence="2 3">
    <name type="scientific">Polyplax serrata</name>
    <name type="common">Common mouse louse</name>
    <dbReference type="NCBI Taxonomy" id="468196"/>
    <lineage>
        <taxon>Eukaryota</taxon>
        <taxon>Metazoa</taxon>
        <taxon>Ecdysozoa</taxon>
        <taxon>Arthropoda</taxon>
        <taxon>Hexapoda</taxon>
        <taxon>Insecta</taxon>
        <taxon>Pterygota</taxon>
        <taxon>Neoptera</taxon>
        <taxon>Paraneoptera</taxon>
        <taxon>Psocodea</taxon>
        <taxon>Troctomorpha</taxon>
        <taxon>Phthiraptera</taxon>
        <taxon>Anoplura</taxon>
        <taxon>Polyplacidae</taxon>
        <taxon>Polyplax</taxon>
    </lineage>
</organism>
<comment type="caution">
    <text evidence="2">The sequence shown here is derived from an EMBL/GenBank/DDBJ whole genome shotgun (WGS) entry which is preliminary data.</text>
</comment>
<accession>A0ABR1AF91</accession>